<accession>A0A2T5RGV2</accession>
<dbReference type="RefSeq" id="WP_108141764.1">
    <property type="nucleotide sequence ID" value="NZ_QAXS01000032.1"/>
</dbReference>
<organism evidence="1 2">
    <name type="scientific">Halanaerobium saccharolyticum</name>
    <dbReference type="NCBI Taxonomy" id="43595"/>
    <lineage>
        <taxon>Bacteria</taxon>
        <taxon>Bacillati</taxon>
        <taxon>Bacillota</taxon>
        <taxon>Clostridia</taxon>
        <taxon>Halanaerobiales</taxon>
        <taxon>Halanaerobiaceae</taxon>
        <taxon>Halanaerobium</taxon>
    </lineage>
</organism>
<dbReference type="AlphaFoldDB" id="A0A2T5RGV2"/>
<gene>
    <name evidence="1" type="ORF">C8C76_1322</name>
</gene>
<sequence length="130" mass="15539">MIIGDEGLLGFRGYYSYESSDFKPELLTDSLKKIIKKLESKNIIVLEASEAFYEDEYPRLYIVIKEVDKVIDNILEIEDFDIQVFRNEEDYSKAVIIIERHFLKDEYTEKEFDKKQDELINNLNNWIKIN</sequence>
<evidence type="ECO:0000313" key="2">
    <source>
        <dbReference type="Proteomes" id="UP000244089"/>
    </source>
</evidence>
<dbReference type="Proteomes" id="UP000244089">
    <property type="component" value="Unassembled WGS sequence"/>
</dbReference>
<comment type="caution">
    <text evidence="1">The sequence shown here is derived from an EMBL/GenBank/DDBJ whole genome shotgun (WGS) entry which is preliminary data.</text>
</comment>
<name>A0A2T5RGV2_9FIRM</name>
<proteinExistence type="predicted"/>
<dbReference type="EMBL" id="QAXS01000032">
    <property type="protein sequence ID" value="PTV94428.1"/>
    <property type="molecule type" value="Genomic_DNA"/>
</dbReference>
<protein>
    <submittedName>
        <fullName evidence="1">Uncharacterized protein</fullName>
    </submittedName>
</protein>
<reference evidence="1 2" key="1">
    <citation type="submission" date="2018-04" db="EMBL/GenBank/DDBJ databases">
        <title>Subsurface microbial communities from deep shales in Ohio and West Virginia, USA.</title>
        <authorList>
            <person name="Wrighton K."/>
        </authorList>
    </citation>
    <scope>NUCLEOTIDE SEQUENCE [LARGE SCALE GENOMIC DNA]</scope>
    <source>
        <strain evidence="1 2">WC1</strain>
    </source>
</reference>
<evidence type="ECO:0000313" key="1">
    <source>
        <dbReference type="EMBL" id="PTV94428.1"/>
    </source>
</evidence>